<feature type="transmembrane region" description="Helical" evidence="2">
    <location>
        <begin position="81"/>
        <end position="104"/>
    </location>
</feature>
<reference evidence="4 5" key="1">
    <citation type="submission" date="2014-10" db="EMBL/GenBank/DDBJ databases">
        <title>Draft genome of the hookworm Ancylostoma caninum.</title>
        <authorList>
            <person name="Mitreva M."/>
        </authorList>
    </citation>
    <scope>NUCLEOTIDE SEQUENCE [LARGE SCALE GENOMIC DNA]</scope>
    <source>
        <strain evidence="4 5">Baltimore</strain>
    </source>
</reference>
<evidence type="ECO:0000313" key="4">
    <source>
        <dbReference type="EMBL" id="RCN50869.1"/>
    </source>
</evidence>
<evidence type="ECO:0000313" key="5">
    <source>
        <dbReference type="Proteomes" id="UP000252519"/>
    </source>
</evidence>
<proteinExistence type="predicted"/>
<dbReference type="GO" id="GO:0005581">
    <property type="term" value="C:collagen trimer"/>
    <property type="evidence" value="ECO:0007669"/>
    <property type="project" value="UniProtKB-KW"/>
</dbReference>
<keyword evidence="2" id="KW-1133">Transmembrane helix</keyword>
<dbReference type="STRING" id="29170.A0A368H5F5"/>
<dbReference type="Proteomes" id="UP000252519">
    <property type="component" value="Unassembled WGS sequence"/>
</dbReference>
<evidence type="ECO:0000256" key="2">
    <source>
        <dbReference type="SAM" id="Phobius"/>
    </source>
</evidence>
<evidence type="ECO:0000259" key="3">
    <source>
        <dbReference type="SMART" id="SM01088"/>
    </source>
</evidence>
<evidence type="ECO:0000256" key="1">
    <source>
        <dbReference type="ARBA" id="ARBA00022737"/>
    </source>
</evidence>
<comment type="caution">
    <text evidence="4">The sequence shown here is derived from an EMBL/GenBank/DDBJ whole genome shotgun (WGS) entry which is preliminary data.</text>
</comment>
<accession>A0A368H5F5</accession>
<dbReference type="Pfam" id="PF01484">
    <property type="entry name" value="Col_cuticle_N"/>
    <property type="match status" value="1"/>
</dbReference>
<keyword evidence="2" id="KW-0812">Transmembrane</keyword>
<protein>
    <submittedName>
        <fullName evidence="4">Nematode cuticle collagen domain protein</fullName>
    </submittedName>
</protein>
<keyword evidence="4" id="KW-0176">Collagen</keyword>
<keyword evidence="1" id="KW-0677">Repeat</keyword>
<dbReference type="GO" id="GO:0042302">
    <property type="term" value="F:structural constituent of cuticle"/>
    <property type="evidence" value="ECO:0007669"/>
    <property type="project" value="InterPro"/>
</dbReference>
<gene>
    <name evidence="4" type="ORF">ANCCAN_03087</name>
</gene>
<name>A0A368H5F5_ANCCA</name>
<dbReference type="AlphaFoldDB" id="A0A368H5F5"/>
<dbReference type="EMBL" id="JOJR01000019">
    <property type="protein sequence ID" value="RCN50869.1"/>
    <property type="molecule type" value="Genomic_DNA"/>
</dbReference>
<keyword evidence="2" id="KW-0472">Membrane</keyword>
<feature type="domain" description="Nematode cuticle collagen N-terminal" evidence="3">
    <location>
        <begin position="80"/>
        <end position="124"/>
    </location>
</feature>
<dbReference type="InterPro" id="IPR002486">
    <property type="entry name" value="Col_cuticle_N"/>
</dbReference>
<sequence length="143" mass="16221">MTAIVSRLISADLINAANGYHRGHGRLPYPVHRYQFIANRPIRTELVQRRSYKTTSEQRRSDAAMSDEKTKLAEAEGLKRLAFFGIAISTVATLTAIVAVPMLYNYMQHVDFCRHRTDGLWDEFHRVIISIAPVLQHSGLPQS</sequence>
<organism evidence="4 5">
    <name type="scientific">Ancylostoma caninum</name>
    <name type="common">Dog hookworm</name>
    <dbReference type="NCBI Taxonomy" id="29170"/>
    <lineage>
        <taxon>Eukaryota</taxon>
        <taxon>Metazoa</taxon>
        <taxon>Ecdysozoa</taxon>
        <taxon>Nematoda</taxon>
        <taxon>Chromadorea</taxon>
        <taxon>Rhabditida</taxon>
        <taxon>Rhabditina</taxon>
        <taxon>Rhabditomorpha</taxon>
        <taxon>Strongyloidea</taxon>
        <taxon>Ancylostomatidae</taxon>
        <taxon>Ancylostomatinae</taxon>
        <taxon>Ancylostoma</taxon>
    </lineage>
</organism>
<dbReference type="SMART" id="SM01088">
    <property type="entry name" value="Col_cuticle_N"/>
    <property type="match status" value="1"/>
</dbReference>
<keyword evidence="5" id="KW-1185">Reference proteome</keyword>
<dbReference type="OrthoDB" id="5870983at2759"/>